<evidence type="ECO:0000313" key="2">
    <source>
        <dbReference type="Proteomes" id="UP000630887"/>
    </source>
</evidence>
<reference evidence="1 2" key="1">
    <citation type="submission" date="2021-01" db="EMBL/GenBank/DDBJ databases">
        <title>Whole genome shotgun sequence of Catellatospora coxensis NBRC 107359.</title>
        <authorList>
            <person name="Komaki H."/>
            <person name="Tamura T."/>
        </authorList>
    </citation>
    <scope>NUCLEOTIDE SEQUENCE [LARGE SCALE GENOMIC DNA]</scope>
    <source>
        <strain evidence="1 2">NBRC 107359</strain>
    </source>
</reference>
<dbReference type="AlphaFoldDB" id="A0A8J3P768"/>
<sequence length="290" mass="30907">MKGKHALTVLVILAVVFGVGGYLARQQIDGKLEIPIPRLGAPECVARADGEVRLDPEQMANAATIAAVGISRNVPDRAVIVALATALQESKLRNLEHLGDGNDHDSLGLFQQRPSQGWGTAKQIMDPRHAAKRFYTSLLKVKGWQKMRVTDAAQRVQRSAYPEAYEKWADEATVLAKVLTGQQAGGVTCDTYSDEPPADAATAKALADRIKADFGTTKAKGVTAEGAALRVPAANSKAGWQFAHWLVAQAPITGVTRVSFADQQWSAGDRAWSSTEKVAEQVVAEAVAGG</sequence>
<accession>A0A8J3P768</accession>
<proteinExistence type="predicted"/>
<organism evidence="1 2">
    <name type="scientific">Catellatospora coxensis</name>
    <dbReference type="NCBI Taxonomy" id="310354"/>
    <lineage>
        <taxon>Bacteria</taxon>
        <taxon>Bacillati</taxon>
        <taxon>Actinomycetota</taxon>
        <taxon>Actinomycetes</taxon>
        <taxon>Micromonosporales</taxon>
        <taxon>Micromonosporaceae</taxon>
        <taxon>Catellatospora</taxon>
    </lineage>
</organism>
<dbReference type="RefSeq" id="WP_203692525.1">
    <property type="nucleotide sequence ID" value="NZ_BAAALC010000030.1"/>
</dbReference>
<gene>
    <name evidence="1" type="ORF">Cco03nite_28380</name>
</gene>
<keyword evidence="2" id="KW-1185">Reference proteome</keyword>
<comment type="caution">
    <text evidence="1">The sequence shown here is derived from an EMBL/GenBank/DDBJ whole genome shotgun (WGS) entry which is preliminary data.</text>
</comment>
<dbReference type="EMBL" id="BONI01000020">
    <property type="protein sequence ID" value="GIG06138.1"/>
    <property type="molecule type" value="Genomic_DNA"/>
</dbReference>
<evidence type="ECO:0000313" key="1">
    <source>
        <dbReference type="EMBL" id="GIG06138.1"/>
    </source>
</evidence>
<name>A0A8J3P768_9ACTN</name>
<protein>
    <submittedName>
        <fullName evidence="1">Uncharacterized protein</fullName>
    </submittedName>
</protein>
<dbReference type="Proteomes" id="UP000630887">
    <property type="component" value="Unassembled WGS sequence"/>
</dbReference>